<gene>
    <name evidence="1" type="ORF">AYM40_29200</name>
</gene>
<evidence type="ECO:0000313" key="1">
    <source>
        <dbReference type="EMBL" id="ANB76326.1"/>
    </source>
</evidence>
<proteinExistence type="predicted"/>
<evidence type="ECO:0000313" key="2">
    <source>
        <dbReference type="Proteomes" id="UP000076852"/>
    </source>
</evidence>
<dbReference type="AlphaFoldDB" id="A0A160FTZ1"/>
<dbReference type="Proteomes" id="UP000076852">
    <property type="component" value="Chromosome 2"/>
</dbReference>
<name>A0A160FTZ1_9BURK</name>
<dbReference type="KEGG" id="buz:AYM40_29200"/>
<dbReference type="EMBL" id="CP014579">
    <property type="protein sequence ID" value="ANB76326.1"/>
    <property type="molecule type" value="Genomic_DNA"/>
</dbReference>
<sequence length="70" mass="7988">MTLPELAQRLNVSWTYVRKLVSQGDIRASAAPNGEPLFDDTEAEAYVSAAKKRQARAMEEYMEVSQKQRR</sequence>
<evidence type="ECO:0008006" key="3">
    <source>
        <dbReference type="Google" id="ProtNLM"/>
    </source>
</evidence>
<dbReference type="RefSeq" id="WP_063499565.1">
    <property type="nucleotide sequence ID" value="NZ_CP014579.1"/>
</dbReference>
<keyword evidence="2" id="KW-1185">Reference proteome</keyword>
<protein>
    <recommendedName>
        <fullName evidence="3">Helix-turn-helix domain-containing protein</fullName>
    </recommendedName>
</protein>
<dbReference type="STRING" id="1804984.AYM40_29200"/>
<reference evidence="1 2" key="1">
    <citation type="journal article" date="2016" name="Gene">
        <title>PacBio SMRT assembly of a complex multi-replicon genome reveals chlorocatechol degradative operon in a region of genome plasticity.</title>
        <authorList>
            <person name="Ricker N."/>
            <person name="Shen S.Y."/>
            <person name="Goordial J."/>
            <person name="Jin S."/>
            <person name="Fulthorpe R.R."/>
        </authorList>
    </citation>
    <scope>NUCLEOTIDE SEQUENCE [LARGE SCALE GENOMIC DNA]</scope>
    <source>
        <strain evidence="1 2">OLGA172</strain>
    </source>
</reference>
<organism evidence="1 2">
    <name type="scientific">Paraburkholderia phytofirmans OLGA172</name>
    <dbReference type="NCBI Taxonomy" id="1417228"/>
    <lineage>
        <taxon>Bacteria</taxon>
        <taxon>Pseudomonadati</taxon>
        <taxon>Pseudomonadota</taxon>
        <taxon>Betaproteobacteria</taxon>
        <taxon>Burkholderiales</taxon>
        <taxon>Burkholderiaceae</taxon>
        <taxon>Paraburkholderia</taxon>
    </lineage>
</organism>
<accession>A0A160FTZ1</accession>